<name>A0A248JM13_9PROT</name>
<dbReference type="EMBL" id="CP022110">
    <property type="protein sequence ID" value="ASG19510.1"/>
    <property type="molecule type" value="Genomic_DNA"/>
</dbReference>
<gene>
    <name evidence="4" type="ORF">Y958_00740</name>
</gene>
<dbReference type="GO" id="GO:0006231">
    <property type="term" value="P:dTMP biosynthetic process"/>
    <property type="evidence" value="ECO:0007669"/>
    <property type="project" value="TreeGrafter"/>
</dbReference>
<evidence type="ECO:0000313" key="5">
    <source>
        <dbReference type="Proteomes" id="UP000197153"/>
    </source>
</evidence>
<dbReference type="Proteomes" id="UP000197153">
    <property type="component" value="Chromosome 1"/>
</dbReference>
<dbReference type="AlphaFoldDB" id="A0A248JM13"/>
<dbReference type="GO" id="GO:0005829">
    <property type="term" value="C:cytosol"/>
    <property type="evidence" value="ECO:0007669"/>
    <property type="project" value="TreeGrafter"/>
</dbReference>
<dbReference type="PANTHER" id="PTHR11548">
    <property type="entry name" value="THYMIDYLATE SYNTHASE 1"/>
    <property type="match status" value="1"/>
</dbReference>
<dbReference type="GO" id="GO:0004799">
    <property type="term" value="F:thymidylate synthase activity"/>
    <property type="evidence" value="ECO:0007669"/>
    <property type="project" value="TreeGrafter"/>
</dbReference>
<evidence type="ECO:0000259" key="3">
    <source>
        <dbReference type="Pfam" id="PF00303"/>
    </source>
</evidence>
<dbReference type="KEGG" id="nao:Y958_00740"/>
<accession>A0A248JM13</accession>
<dbReference type="PANTHER" id="PTHR11548:SF9">
    <property type="entry name" value="THYMIDYLATE SYNTHASE"/>
    <property type="match status" value="1"/>
</dbReference>
<dbReference type="InterPro" id="IPR045097">
    <property type="entry name" value="Thymidate_synth/dCMP_Mease"/>
</dbReference>
<keyword evidence="5" id="KW-1185">Reference proteome</keyword>
<keyword evidence="1" id="KW-0489">Methyltransferase</keyword>
<dbReference type="RefSeq" id="WP_088870511.1">
    <property type="nucleotide sequence ID" value="NZ_CP022110.1"/>
</dbReference>
<evidence type="ECO:0000256" key="1">
    <source>
        <dbReference type="ARBA" id="ARBA00022603"/>
    </source>
</evidence>
<organism evidence="4 5">
    <name type="scientific">Nitrospirillum viridazoti CBAmc</name>
    <dbReference type="NCBI Taxonomy" id="1441467"/>
    <lineage>
        <taxon>Bacteria</taxon>
        <taxon>Pseudomonadati</taxon>
        <taxon>Pseudomonadota</taxon>
        <taxon>Alphaproteobacteria</taxon>
        <taxon>Rhodospirillales</taxon>
        <taxon>Azospirillaceae</taxon>
        <taxon>Nitrospirillum</taxon>
        <taxon>Nitrospirillum viridazoti</taxon>
    </lineage>
</organism>
<protein>
    <submittedName>
        <fullName evidence="4">Thymidylate synthase</fullName>
    </submittedName>
</protein>
<dbReference type="GO" id="GO:0032259">
    <property type="term" value="P:methylation"/>
    <property type="evidence" value="ECO:0007669"/>
    <property type="project" value="UniProtKB-KW"/>
</dbReference>
<evidence type="ECO:0000313" key="4">
    <source>
        <dbReference type="EMBL" id="ASG19510.1"/>
    </source>
</evidence>
<dbReference type="SUPFAM" id="SSF55831">
    <property type="entry name" value="Thymidylate synthase/dCMP hydroxymethylase"/>
    <property type="match status" value="1"/>
</dbReference>
<dbReference type="InterPro" id="IPR036926">
    <property type="entry name" value="Thymidate_synth/dCMP_Mease_sf"/>
</dbReference>
<keyword evidence="2" id="KW-0808">Transferase</keyword>
<dbReference type="Gene3D" id="3.30.572.10">
    <property type="entry name" value="Thymidylate synthase/dCMP hydroxymethylase domain"/>
    <property type="match status" value="1"/>
</dbReference>
<dbReference type="InterPro" id="IPR023451">
    <property type="entry name" value="Thymidate_synth/dCMP_Mease_dom"/>
</dbReference>
<sequence length="340" mass="39704">MHIRRKTFDDLLRVVFSRILRHGLQVEPIPSKGANKELFGVVLELTQPRARVSRTENRGRIFSALGELFWYLSGSNSLKFIEYYISKGYEAEEGTDIVWGGYGPRLLNKSNVNQIHEVVGLLKRNVSSRRAVIQLYDSGDLAGFYKDVPCTCTMQFIVRRGFLHMYVSMRSNDAYKGLPHDVFAFTMIQELIARELGVRLGRYKHAVASLHLYDTDLKKAEAFMAEDWQTKRMMPPMPMGSQWPSFKLALDAEEKIRNGYSVDVDKINVNDYWKDIIRLLQIYNVTRGTINRDNLRRIVFLRKSMKSSFYDQYIRKKSDKFYQDQLDLNLESDEYDEGER</sequence>
<reference evidence="4 5" key="1">
    <citation type="submission" date="2017-06" db="EMBL/GenBank/DDBJ databases">
        <title>Complete genome sequence of Nitrospirillum amazonense strain CBAmC, an endophytic nitrogen-fixing and plant growth-promoting bacterium, isolated from sugarcane.</title>
        <authorList>
            <person name="Schwab S."/>
            <person name="dos Santos Teixeira K.R."/>
            <person name="Simoes Araujo J.L."/>
            <person name="Soares Vidal M."/>
            <person name="Borges de Freitas H.R."/>
            <person name="Rivello Crivelaro A.L."/>
            <person name="Bueno de Camargo Nunes A."/>
            <person name="dos Santos C.M."/>
            <person name="Palmeira da Silva Rosa D."/>
            <person name="da Silva Padilha D."/>
            <person name="da Silva E."/>
            <person name="Araujo Terra L."/>
            <person name="Soares Mendes V."/>
            <person name="Farinelli L."/>
            <person name="Magalhaes Cruz L."/>
            <person name="Baldani J.I."/>
        </authorList>
    </citation>
    <scope>NUCLEOTIDE SEQUENCE [LARGE SCALE GENOMIC DNA]</scope>
    <source>
        <strain evidence="4 5">CBAmC</strain>
    </source>
</reference>
<proteinExistence type="predicted"/>
<dbReference type="Pfam" id="PF00303">
    <property type="entry name" value="Thymidylat_synt"/>
    <property type="match status" value="1"/>
</dbReference>
<feature type="domain" description="Thymidylate synthase/dCMP hydroxymethylase" evidence="3">
    <location>
        <begin position="58"/>
        <end position="272"/>
    </location>
</feature>
<dbReference type="CDD" id="cd00351">
    <property type="entry name" value="TS_Pyrimidine_HMase"/>
    <property type="match status" value="1"/>
</dbReference>
<evidence type="ECO:0000256" key="2">
    <source>
        <dbReference type="ARBA" id="ARBA00022679"/>
    </source>
</evidence>